<sequence length="175" mass="17770">MAKAQAIAEAKAKLAAAQKAKREADIKAAQTRAQAQASISVPGVSQTPRLQLPGASPLVGAAGTTGGTASSAAPGVITQLNDAAPVANSTAQAPAPTSAAPLNTLERYIQERNLSFNSAVLGPLNTAVFKTDRGFVVVSVGQNIPDTNINVREVSASSATLALDNTAKTLQLDKR</sequence>
<evidence type="ECO:0000313" key="3">
    <source>
        <dbReference type="Proteomes" id="UP000276417"/>
    </source>
</evidence>
<keyword evidence="3" id="KW-1185">Reference proteome</keyword>
<reference evidence="2 3" key="1">
    <citation type="submission" date="2018-11" db="EMBL/GenBank/DDBJ databases">
        <title>Deinococcus shelandsis sp. nov., isolated from South Shetland Islands soil of Antarctica.</title>
        <authorList>
            <person name="Tian J."/>
        </authorList>
    </citation>
    <scope>NUCLEOTIDE SEQUENCE [LARGE SCALE GENOMIC DNA]</scope>
    <source>
        <strain evidence="2 3">S14-83T</strain>
    </source>
</reference>
<dbReference type="OrthoDB" id="72093at2"/>
<feature type="region of interest" description="Disordered" evidence="1">
    <location>
        <begin position="19"/>
        <end position="51"/>
    </location>
</feature>
<dbReference type="AlphaFoldDB" id="A0A3G8YCK5"/>
<gene>
    <name evidence="2" type="ORF">EHF33_08140</name>
</gene>
<dbReference type="EMBL" id="CP034183">
    <property type="protein sequence ID" value="AZI42725.1"/>
    <property type="molecule type" value="Genomic_DNA"/>
</dbReference>
<accession>A0A3G8YCK5</accession>
<feature type="compositionally biased region" description="Polar residues" evidence="1">
    <location>
        <begin position="31"/>
        <end position="49"/>
    </location>
</feature>
<proteinExistence type="predicted"/>
<evidence type="ECO:0000256" key="1">
    <source>
        <dbReference type="SAM" id="MobiDB-lite"/>
    </source>
</evidence>
<dbReference type="Proteomes" id="UP000276417">
    <property type="component" value="Chromosome 1"/>
</dbReference>
<name>A0A3G8YCK5_9DEIO</name>
<protein>
    <submittedName>
        <fullName evidence="2">Uncharacterized protein</fullName>
    </submittedName>
</protein>
<dbReference type="KEGG" id="dph:EHF33_08140"/>
<organism evidence="2 3">
    <name type="scientific">Deinococcus psychrotolerans</name>
    <dbReference type="NCBI Taxonomy" id="2489213"/>
    <lineage>
        <taxon>Bacteria</taxon>
        <taxon>Thermotogati</taxon>
        <taxon>Deinococcota</taxon>
        <taxon>Deinococci</taxon>
        <taxon>Deinococcales</taxon>
        <taxon>Deinococcaceae</taxon>
        <taxon>Deinococcus</taxon>
    </lineage>
</organism>
<evidence type="ECO:0000313" key="2">
    <source>
        <dbReference type="EMBL" id="AZI42725.1"/>
    </source>
</evidence>